<reference evidence="1 2" key="1">
    <citation type="submission" date="2015-01" db="EMBL/GenBank/DDBJ databases">
        <title>Evolution of Trichinella species and genotypes.</title>
        <authorList>
            <person name="Korhonen P.K."/>
            <person name="Edoardo P."/>
            <person name="Giuseppe L.R."/>
            <person name="Gasser R.B."/>
        </authorList>
    </citation>
    <scope>NUCLEOTIDE SEQUENCE [LARGE SCALE GENOMIC DNA]</scope>
    <source>
        <strain evidence="1">ISS417</strain>
    </source>
</reference>
<evidence type="ECO:0000313" key="2">
    <source>
        <dbReference type="Proteomes" id="UP000055048"/>
    </source>
</evidence>
<evidence type="ECO:0000313" key="1">
    <source>
        <dbReference type="EMBL" id="KRX44924.1"/>
    </source>
</evidence>
<proteinExistence type="predicted"/>
<accession>A0A0V0U138</accession>
<dbReference type="EMBL" id="JYDJ01000086">
    <property type="protein sequence ID" value="KRX44924.1"/>
    <property type="molecule type" value="Genomic_DNA"/>
</dbReference>
<gene>
    <name evidence="1" type="ORF">T05_16516</name>
</gene>
<protein>
    <submittedName>
        <fullName evidence="1">Uncharacterized protein</fullName>
    </submittedName>
</protein>
<dbReference type="Proteomes" id="UP000055048">
    <property type="component" value="Unassembled WGS sequence"/>
</dbReference>
<keyword evidence="2" id="KW-1185">Reference proteome</keyword>
<name>A0A0V0U138_9BILA</name>
<sequence>MLKAGYTILKRSFILLNVHLENYETITTWMSLLYNPNNFRSIYAHKGYRLGCFCENRRKSFFRNFMTFTMITGKVMQSSIRNFQITHKYHINTAITGTCIKQSFTISYMHKFICMLKANKKVFEMHT</sequence>
<comment type="caution">
    <text evidence="1">The sequence shown here is derived from an EMBL/GenBank/DDBJ whole genome shotgun (WGS) entry which is preliminary data.</text>
</comment>
<organism evidence="1 2">
    <name type="scientific">Trichinella murrelli</name>
    <dbReference type="NCBI Taxonomy" id="144512"/>
    <lineage>
        <taxon>Eukaryota</taxon>
        <taxon>Metazoa</taxon>
        <taxon>Ecdysozoa</taxon>
        <taxon>Nematoda</taxon>
        <taxon>Enoplea</taxon>
        <taxon>Dorylaimia</taxon>
        <taxon>Trichinellida</taxon>
        <taxon>Trichinellidae</taxon>
        <taxon>Trichinella</taxon>
    </lineage>
</organism>
<dbReference type="AlphaFoldDB" id="A0A0V0U138"/>